<evidence type="ECO:0000256" key="2">
    <source>
        <dbReference type="SAM" id="Phobius"/>
    </source>
</evidence>
<feature type="transmembrane region" description="Helical" evidence="2">
    <location>
        <begin position="80"/>
        <end position="103"/>
    </location>
</feature>
<keyword evidence="5" id="KW-1185">Reference proteome</keyword>
<dbReference type="EMBL" id="JBHTOP010000001">
    <property type="protein sequence ID" value="MFD1670516.1"/>
    <property type="molecule type" value="Genomic_DNA"/>
</dbReference>
<evidence type="ECO:0000313" key="5">
    <source>
        <dbReference type="Proteomes" id="UP001597267"/>
    </source>
</evidence>
<feature type="transmembrane region" description="Helical" evidence="2">
    <location>
        <begin position="203"/>
        <end position="221"/>
    </location>
</feature>
<keyword evidence="2" id="KW-1133">Transmembrane helix</keyword>
<feature type="domain" description="CAAX prenyl protease 2/Lysostaphin resistance protein A-like" evidence="3">
    <location>
        <begin position="124"/>
        <end position="216"/>
    </location>
</feature>
<proteinExistence type="inferred from homology"/>
<keyword evidence="2" id="KW-0472">Membrane</keyword>
<feature type="transmembrane region" description="Helical" evidence="2">
    <location>
        <begin position="164"/>
        <end position="197"/>
    </location>
</feature>
<evidence type="ECO:0000259" key="3">
    <source>
        <dbReference type="Pfam" id="PF02517"/>
    </source>
</evidence>
<comment type="similarity">
    <text evidence="1">Belongs to the UPF0177 family.</text>
</comment>
<evidence type="ECO:0000256" key="1">
    <source>
        <dbReference type="ARBA" id="ARBA00009067"/>
    </source>
</evidence>
<accession>A0ABW4J2B7</accession>
<dbReference type="Proteomes" id="UP001597267">
    <property type="component" value="Unassembled WGS sequence"/>
</dbReference>
<evidence type="ECO:0000313" key="4">
    <source>
        <dbReference type="EMBL" id="MFD1670516.1"/>
    </source>
</evidence>
<sequence>MEKAEKRHLPLAGMLLVLYGLLMFFEKTIILNKNVPPMFLLGLYLAAGLILAALAVNFYNMASHRVRPLMFKESLLQAPYYYVTLIFVVICGGLQLLTIWLQIKGYIGDFTLQGRIEKITGLRLWAFRMFYVALLPFIQQNLFNGVAFNELFTRKTAFSRFAGLLLVALLTGLFSGQAFGWVLLVQMVIGLLISLSYLLAKNIATPLLINIICNLIFVILYS</sequence>
<dbReference type="InterPro" id="IPR003675">
    <property type="entry name" value="Rce1/LyrA-like_dom"/>
</dbReference>
<organism evidence="4 5">
    <name type="scientific">Agrilactobacillus yilanensis</name>
    <dbReference type="NCBI Taxonomy" id="2485997"/>
    <lineage>
        <taxon>Bacteria</taxon>
        <taxon>Bacillati</taxon>
        <taxon>Bacillota</taxon>
        <taxon>Bacilli</taxon>
        <taxon>Lactobacillales</taxon>
        <taxon>Lactobacillaceae</taxon>
        <taxon>Agrilactobacillus</taxon>
    </lineage>
</organism>
<keyword evidence="2" id="KW-0812">Transmembrane</keyword>
<feature type="transmembrane region" description="Helical" evidence="2">
    <location>
        <begin position="123"/>
        <end position="143"/>
    </location>
</feature>
<reference evidence="5" key="1">
    <citation type="journal article" date="2019" name="Int. J. Syst. Evol. Microbiol.">
        <title>The Global Catalogue of Microorganisms (GCM) 10K type strain sequencing project: providing services to taxonomists for standard genome sequencing and annotation.</title>
        <authorList>
            <consortium name="The Broad Institute Genomics Platform"/>
            <consortium name="The Broad Institute Genome Sequencing Center for Infectious Disease"/>
            <person name="Wu L."/>
            <person name="Ma J."/>
        </authorList>
    </citation>
    <scope>NUCLEOTIDE SEQUENCE [LARGE SCALE GENOMIC DNA]</scope>
    <source>
        <strain evidence="5">CCM 8896</strain>
    </source>
</reference>
<gene>
    <name evidence="4" type="ORF">ACFQ5M_00230</name>
</gene>
<name>A0ABW4J2B7_9LACO</name>
<comment type="caution">
    <text evidence="4">The sequence shown here is derived from an EMBL/GenBank/DDBJ whole genome shotgun (WGS) entry which is preliminary data.</text>
</comment>
<dbReference type="RefSeq" id="WP_125714594.1">
    <property type="nucleotide sequence ID" value="NZ_JBHTOP010000001.1"/>
</dbReference>
<feature type="transmembrane region" description="Helical" evidence="2">
    <location>
        <begin position="12"/>
        <end position="32"/>
    </location>
</feature>
<feature type="transmembrane region" description="Helical" evidence="2">
    <location>
        <begin position="38"/>
        <end position="59"/>
    </location>
</feature>
<dbReference type="Pfam" id="PF02517">
    <property type="entry name" value="Rce1-like"/>
    <property type="match status" value="1"/>
</dbReference>
<protein>
    <submittedName>
        <fullName evidence="4">Type II CAAX prenyl endopeptidase Rce1 family protein</fullName>
    </submittedName>
</protein>